<dbReference type="OrthoDB" id="4869960at2759"/>
<comment type="caution">
    <text evidence="4">The sequence shown here is derived from an EMBL/GenBank/DDBJ whole genome shotgun (WGS) entry which is preliminary data.</text>
</comment>
<organism evidence="4 5">
    <name type="scientific">Babesia ovis</name>
    <dbReference type="NCBI Taxonomy" id="5869"/>
    <lineage>
        <taxon>Eukaryota</taxon>
        <taxon>Sar</taxon>
        <taxon>Alveolata</taxon>
        <taxon>Apicomplexa</taxon>
        <taxon>Aconoidasida</taxon>
        <taxon>Piroplasmida</taxon>
        <taxon>Babesiidae</taxon>
        <taxon>Babesia</taxon>
    </lineage>
</organism>
<keyword evidence="2" id="KW-0677">Repeat</keyword>
<dbReference type="InterPro" id="IPR036322">
    <property type="entry name" value="WD40_repeat_dom_sf"/>
</dbReference>
<dbReference type="AlphaFoldDB" id="A0A9W5WU98"/>
<evidence type="ECO:0000256" key="1">
    <source>
        <dbReference type="ARBA" id="ARBA00022574"/>
    </source>
</evidence>
<dbReference type="GO" id="GO:0005737">
    <property type="term" value="C:cytoplasm"/>
    <property type="evidence" value="ECO:0007669"/>
    <property type="project" value="TreeGrafter"/>
</dbReference>
<sequence>MNILNHIQERRRSFAVGSGRRVVTSSLDEPGVRVGSLVARKLKPYARLEVHRGCVNRLSWHTDGNTLASVSDDLTIAVTNVHELERNSDREGAGYRHKSTSIETPHTGNIFGVTFLAGGRRIATGARDSRVCIADVALRQTINCYRCHSGSVKQVITDTTSDYVFYSGSYDGTIRQYDLRENHQCNGICRNVIISLAQSPERRLRSGCRNKHSWATVINAMDRSEASRWIDLAYRESHWATQSYDGSEVKALAVNPVQSELMAVAASDNLIRVFDRRKLSTGYAYNEGISVNHTMPILEQIYLPRHFWSEHNNYFSTDLAWSPNGERLAVTYESEHVYLFDRHFNRLGRIDTKPRSFTRCMFNMSNEMDHVTWRIRDLETHFARCHDADCGQRNIPKLLYLLLYRDHMGDALLCETMAREAFIVDPQDPTLLFRRIQANIRLNNYYMARKLCLRASRMFPEYAYDFNRIRKMCLLLLNKEFRDTASRPVVTALKSICSARHITSPKSDIDANRTVEVTLNDSDGSDDELNSTISATYRYSITGWRKWPKPETCLQLDEHLKKCEENIYFEDSDSGEETDEDINMMEYQHQMTVDSQNTVSYSVRGSVDYPPPDRKLNMHHYFSYDAPEGGFHMYRHGLTYDNYPIPFLPEHDLYNVIENPSWRPSSRCMRLWGHCNFGTDIAEVNFWGNDVIVSGSADGTVYLYDVKSGRIIDILRGHSENVNCVQVNPQGTLLATSGIDSHIQIWRPYGTLNYITESEIEHSISNVQSYYNEHTQPMPFSIAELRRDNDVQHFDNIGVVKTVEDSYFAQYALAVNQVLKNLVDPLDGDITLVLNVKGTAHLTVGAGTHNIDDLVLIRQLPNDVVVGSTLLDSG</sequence>
<evidence type="ECO:0000256" key="3">
    <source>
        <dbReference type="PROSITE-ProRule" id="PRU00221"/>
    </source>
</evidence>
<keyword evidence="1 3" id="KW-0853">WD repeat</keyword>
<dbReference type="SMART" id="SM00320">
    <property type="entry name" value="WD40"/>
    <property type="match status" value="7"/>
</dbReference>
<name>A0A9W5WU98_BABOV</name>
<dbReference type="PROSITE" id="PS50294">
    <property type="entry name" value="WD_REPEATS_REGION"/>
    <property type="match status" value="1"/>
</dbReference>
<dbReference type="EMBL" id="BLIY01000007">
    <property type="protein sequence ID" value="GFE53760.1"/>
    <property type="molecule type" value="Genomic_DNA"/>
</dbReference>
<dbReference type="GO" id="GO:0045717">
    <property type="term" value="P:negative regulation of fatty acid biosynthetic process"/>
    <property type="evidence" value="ECO:0007669"/>
    <property type="project" value="TreeGrafter"/>
</dbReference>
<dbReference type="Gene3D" id="2.130.10.10">
    <property type="entry name" value="YVTN repeat-like/Quinoprotein amine dehydrogenase"/>
    <property type="match status" value="3"/>
</dbReference>
<evidence type="ECO:0000313" key="4">
    <source>
        <dbReference type="EMBL" id="GFE53760.1"/>
    </source>
</evidence>
<feature type="repeat" description="WD" evidence="3">
    <location>
        <begin position="715"/>
        <end position="746"/>
    </location>
</feature>
<reference evidence="4" key="1">
    <citation type="submission" date="2019-12" db="EMBL/GenBank/DDBJ databases">
        <title>Genome sequence of Babesia ovis.</title>
        <authorList>
            <person name="Yamagishi J."/>
            <person name="Sevinc F."/>
            <person name="Xuan X."/>
        </authorList>
    </citation>
    <scope>NUCLEOTIDE SEQUENCE</scope>
    <source>
        <strain evidence="4">Selcuk</strain>
    </source>
</reference>
<dbReference type="InterPro" id="IPR001680">
    <property type="entry name" value="WD40_rpt"/>
</dbReference>
<dbReference type="PROSITE" id="PS50082">
    <property type="entry name" value="WD_REPEATS_2"/>
    <property type="match status" value="1"/>
</dbReference>
<dbReference type="InterPro" id="IPR045151">
    <property type="entry name" value="DCAF8"/>
</dbReference>
<dbReference type="SUPFAM" id="SSF50978">
    <property type="entry name" value="WD40 repeat-like"/>
    <property type="match status" value="1"/>
</dbReference>
<keyword evidence="5" id="KW-1185">Reference proteome</keyword>
<evidence type="ECO:0000313" key="5">
    <source>
        <dbReference type="Proteomes" id="UP001057455"/>
    </source>
</evidence>
<dbReference type="PANTHER" id="PTHR15574:SF40">
    <property type="entry name" value="WD AND TETRATRICOPEPTIDE REPEATS PROTEIN 1"/>
    <property type="match status" value="1"/>
</dbReference>
<accession>A0A9W5WU98</accession>
<dbReference type="PANTHER" id="PTHR15574">
    <property type="entry name" value="WD REPEAT DOMAIN-CONTAINING FAMILY"/>
    <property type="match status" value="1"/>
</dbReference>
<proteinExistence type="predicted"/>
<evidence type="ECO:0000256" key="2">
    <source>
        <dbReference type="ARBA" id="ARBA00022737"/>
    </source>
</evidence>
<dbReference type="Proteomes" id="UP001057455">
    <property type="component" value="Unassembled WGS sequence"/>
</dbReference>
<dbReference type="InterPro" id="IPR015943">
    <property type="entry name" value="WD40/YVTN_repeat-like_dom_sf"/>
</dbReference>
<dbReference type="Pfam" id="PF00400">
    <property type="entry name" value="WD40"/>
    <property type="match status" value="4"/>
</dbReference>
<gene>
    <name evidence="4" type="ORF">BaOVIS_011640</name>
</gene>
<protein>
    <submittedName>
        <fullName evidence="4">WD G-beta repeat containing protein, putative</fullName>
    </submittedName>
</protein>
<dbReference type="GO" id="GO:0080008">
    <property type="term" value="C:Cul4-RING E3 ubiquitin ligase complex"/>
    <property type="evidence" value="ECO:0007669"/>
    <property type="project" value="TreeGrafter"/>
</dbReference>